<evidence type="ECO:0000313" key="3">
    <source>
        <dbReference type="Proteomes" id="UP001201273"/>
    </source>
</evidence>
<evidence type="ECO:0000313" key="2">
    <source>
        <dbReference type="EMBL" id="MCE2594025.1"/>
    </source>
</evidence>
<evidence type="ECO:0000256" key="1">
    <source>
        <dbReference type="SAM" id="MobiDB-lite"/>
    </source>
</evidence>
<comment type="caution">
    <text evidence="2">The sequence shown here is derived from an EMBL/GenBank/DDBJ whole genome shotgun (WGS) entry which is preliminary data.</text>
</comment>
<protein>
    <recommendedName>
        <fullName evidence="4">Tox-PAAR-like domain-containing protein</fullName>
    </recommendedName>
</protein>
<organism evidence="2 3">
    <name type="scientific">Motilimonas cestriensis</name>
    <dbReference type="NCBI Taxonomy" id="2742685"/>
    <lineage>
        <taxon>Bacteria</taxon>
        <taxon>Pseudomonadati</taxon>
        <taxon>Pseudomonadota</taxon>
        <taxon>Gammaproteobacteria</taxon>
        <taxon>Alteromonadales</taxon>
        <taxon>Alteromonadales genera incertae sedis</taxon>
        <taxon>Motilimonas</taxon>
    </lineage>
</organism>
<proteinExistence type="predicted"/>
<reference evidence="2 3" key="1">
    <citation type="journal article" date="2022" name="Environ. Microbiol. Rep.">
        <title>Eco-phylogenetic analyses reveal divergent evolution of vitamin B12 metabolism in the marine bacterial family 'Psychromonadaceae'.</title>
        <authorList>
            <person name="Jin X."/>
            <person name="Yang Y."/>
            <person name="Cao H."/>
            <person name="Gao B."/>
            <person name="Zhao Z."/>
        </authorList>
    </citation>
    <scope>NUCLEOTIDE SEQUENCE [LARGE SCALE GENOMIC DNA]</scope>
    <source>
        <strain evidence="2 3">MKS20</strain>
    </source>
</reference>
<accession>A0ABS8W685</accession>
<dbReference type="EMBL" id="JAIMJA010000003">
    <property type="protein sequence ID" value="MCE2594025.1"/>
    <property type="molecule type" value="Genomic_DNA"/>
</dbReference>
<name>A0ABS8W685_9GAMM</name>
<sequence length="95" mass="9991">MMAKSYFRSSGASASVGGYSAPSLSGTGKPQDIAALNTPPSGSFMKTKVGLTHSIVGINNGSVVKRHKPQFDIEPAPAGSFLKPYKKYCKEPESI</sequence>
<dbReference type="Proteomes" id="UP001201273">
    <property type="component" value="Unassembled WGS sequence"/>
</dbReference>
<dbReference type="RefSeq" id="WP_233051605.1">
    <property type="nucleotide sequence ID" value="NZ_JAIMJA010000003.1"/>
</dbReference>
<evidence type="ECO:0008006" key="4">
    <source>
        <dbReference type="Google" id="ProtNLM"/>
    </source>
</evidence>
<gene>
    <name evidence="2" type="ORF">K6Y31_04245</name>
</gene>
<keyword evidence="3" id="KW-1185">Reference proteome</keyword>
<feature type="compositionally biased region" description="Low complexity" evidence="1">
    <location>
        <begin position="9"/>
        <end position="23"/>
    </location>
</feature>
<feature type="region of interest" description="Disordered" evidence="1">
    <location>
        <begin position="1"/>
        <end position="40"/>
    </location>
</feature>